<feature type="region of interest" description="Disordered" evidence="1">
    <location>
        <begin position="83"/>
        <end position="116"/>
    </location>
</feature>
<gene>
    <name evidence="2" type="ORF">GN958_ATG02348</name>
</gene>
<comment type="caution">
    <text evidence="2">The sequence shown here is derived from an EMBL/GenBank/DDBJ whole genome shotgun (WGS) entry which is preliminary data.</text>
</comment>
<evidence type="ECO:0000313" key="3">
    <source>
        <dbReference type="Proteomes" id="UP000704712"/>
    </source>
</evidence>
<dbReference type="Proteomes" id="UP000704712">
    <property type="component" value="Unassembled WGS sequence"/>
</dbReference>
<dbReference type="EMBL" id="JAACNO010000267">
    <property type="protein sequence ID" value="KAF4148507.1"/>
    <property type="molecule type" value="Genomic_DNA"/>
</dbReference>
<protein>
    <submittedName>
        <fullName evidence="2">Uncharacterized protein</fullName>
    </submittedName>
</protein>
<organism evidence="2 3">
    <name type="scientific">Phytophthora infestans</name>
    <name type="common">Potato late blight agent</name>
    <name type="synonym">Botrytis infestans</name>
    <dbReference type="NCBI Taxonomy" id="4787"/>
    <lineage>
        <taxon>Eukaryota</taxon>
        <taxon>Sar</taxon>
        <taxon>Stramenopiles</taxon>
        <taxon>Oomycota</taxon>
        <taxon>Peronosporomycetes</taxon>
        <taxon>Peronosporales</taxon>
        <taxon>Peronosporaceae</taxon>
        <taxon>Phytophthora</taxon>
    </lineage>
</organism>
<name>A0A8S9V8L0_PHYIN</name>
<feature type="non-terminal residue" evidence="2">
    <location>
        <position position="1"/>
    </location>
</feature>
<sequence length="178" mass="19927">DCKVQMMTPLWILSETKPISVYGPPRFVCSGLNFRLNFCSALLGVRQAAAKHRRSIEDILITQLAETADPDSHFCRSHGCPSWTKRKGHREEDDSKGSKATGAERRPSLSGASLHSPAPQFRHRFEESIQLICAPIKRGSLYQPSLFWPARCTFPSLTPSCVDCAVRKNSEDRRLSPT</sequence>
<proteinExistence type="predicted"/>
<accession>A0A8S9V8L0</accession>
<evidence type="ECO:0000256" key="1">
    <source>
        <dbReference type="SAM" id="MobiDB-lite"/>
    </source>
</evidence>
<feature type="compositionally biased region" description="Basic and acidic residues" evidence="1">
    <location>
        <begin position="89"/>
        <end position="107"/>
    </location>
</feature>
<evidence type="ECO:0000313" key="2">
    <source>
        <dbReference type="EMBL" id="KAF4148507.1"/>
    </source>
</evidence>
<reference evidence="2" key="1">
    <citation type="submission" date="2020-03" db="EMBL/GenBank/DDBJ databases">
        <title>Hybrid Assembly of Korean Phytophthora infestans isolates.</title>
        <authorList>
            <person name="Prokchorchik M."/>
            <person name="Lee Y."/>
            <person name="Seo J."/>
            <person name="Cho J.-H."/>
            <person name="Park Y.-E."/>
            <person name="Jang D.-C."/>
            <person name="Im J.-S."/>
            <person name="Choi J.-G."/>
            <person name="Park H.-J."/>
            <person name="Lee G.-B."/>
            <person name="Lee Y.-G."/>
            <person name="Hong S.-Y."/>
            <person name="Cho K."/>
            <person name="Sohn K.H."/>
        </authorList>
    </citation>
    <scope>NUCLEOTIDE SEQUENCE</scope>
    <source>
        <strain evidence="2">KR_2_A2</strain>
    </source>
</reference>
<dbReference type="AlphaFoldDB" id="A0A8S9V8L0"/>